<dbReference type="GO" id="GO:0016491">
    <property type="term" value="F:oxidoreductase activity"/>
    <property type="evidence" value="ECO:0007669"/>
    <property type="project" value="UniProtKB-KW"/>
</dbReference>
<comment type="caution">
    <text evidence="3">The sequence shown here is derived from an EMBL/GenBank/DDBJ whole genome shotgun (WGS) entry which is preliminary data.</text>
</comment>
<proteinExistence type="inferred from homology"/>
<dbReference type="GO" id="GO:0005783">
    <property type="term" value="C:endoplasmic reticulum"/>
    <property type="evidence" value="ECO:0007669"/>
    <property type="project" value="TreeGrafter"/>
</dbReference>
<reference evidence="3" key="1">
    <citation type="journal article" date="2023" name="Insect Mol. Biol.">
        <title>Genome sequencing provides insights into the evolution of gene families encoding plant cell wall-degrading enzymes in longhorned beetles.</title>
        <authorList>
            <person name="Shin N.R."/>
            <person name="Okamura Y."/>
            <person name="Kirsch R."/>
            <person name="Pauchet Y."/>
        </authorList>
    </citation>
    <scope>NUCLEOTIDE SEQUENCE</scope>
    <source>
        <strain evidence="3">AMC_N1</strain>
    </source>
</reference>
<evidence type="ECO:0000313" key="3">
    <source>
        <dbReference type="EMBL" id="KAJ8951963.1"/>
    </source>
</evidence>
<protein>
    <submittedName>
        <fullName evidence="3">Uncharacterized protein</fullName>
    </submittedName>
</protein>
<keyword evidence="4" id="KW-1185">Reference proteome</keyword>
<sequence>MPGMMERRRGGAAQIPSPLLTVYSASKSYVKKFSADLSAEYSKYGITVQCLLPGYVATNMSKIRSSTWMAPLPKKYVEEAMTTIGVKEDTTGYFPHTLMVGVVNALDCISPKLSRWLITRTMLNIRARALRRAVR</sequence>
<dbReference type="EMBL" id="JAPWTK010000077">
    <property type="protein sequence ID" value="KAJ8951963.1"/>
    <property type="molecule type" value="Genomic_DNA"/>
</dbReference>
<dbReference type="PANTHER" id="PTHR43899:SF13">
    <property type="entry name" value="RH59310P"/>
    <property type="match status" value="1"/>
</dbReference>
<gene>
    <name evidence="3" type="ORF">NQ318_013633</name>
</gene>
<dbReference type="AlphaFoldDB" id="A0AAV8YN86"/>
<dbReference type="InterPro" id="IPR002347">
    <property type="entry name" value="SDR_fam"/>
</dbReference>
<dbReference type="Pfam" id="PF00106">
    <property type="entry name" value="adh_short"/>
    <property type="match status" value="1"/>
</dbReference>
<evidence type="ECO:0000256" key="1">
    <source>
        <dbReference type="ARBA" id="ARBA00006484"/>
    </source>
</evidence>
<accession>A0AAV8YN86</accession>
<dbReference type="InterPro" id="IPR051019">
    <property type="entry name" value="VLCFA-Steroid_DH"/>
</dbReference>
<dbReference type="SUPFAM" id="SSF51735">
    <property type="entry name" value="NAD(P)-binding Rossmann-fold domains"/>
    <property type="match status" value="1"/>
</dbReference>
<keyword evidence="2" id="KW-0560">Oxidoreductase</keyword>
<dbReference type="InterPro" id="IPR036291">
    <property type="entry name" value="NAD(P)-bd_dom_sf"/>
</dbReference>
<dbReference type="Proteomes" id="UP001162162">
    <property type="component" value="Unassembled WGS sequence"/>
</dbReference>
<dbReference type="Gene3D" id="3.40.50.720">
    <property type="entry name" value="NAD(P)-binding Rossmann-like Domain"/>
    <property type="match status" value="1"/>
</dbReference>
<organism evidence="3 4">
    <name type="scientific">Aromia moschata</name>
    <dbReference type="NCBI Taxonomy" id="1265417"/>
    <lineage>
        <taxon>Eukaryota</taxon>
        <taxon>Metazoa</taxon>
        <taxon>Ecdysozoa</taxon>
        <taxon>Arthropoda</taxon>
        <taxon>Hexapoda</taxon>
        <taxon>Insecta</taxon>
        <taxon>Pterygota</taxon>
        <taxon>Neoptera</taxon>
        <taxon>Endopterygota</taxon>
        <taxon>Coleoptera</taxon>
        <taxon>Polyphaga</taxon>
        <taxon>Cucujiformia</taxon>
        <taxon>Chrysomeloidea</taxon>
        <taxon>Cerambycidae</taxon>
        <taxon>Cerambycinae</taxon>
        <taxon>Callichromatini</taxon>
        <taxon>Aromia</taxon>
    </lineage>
</organism>
<name>A0AAV8YN86_9CUCU</name>
<dbReference type="PRINTS" id="PR00081">
    <property type="entry name" value="GDHRDH"/>
</dbReference>
<dbReference type="PANTHER" id="PTHR43899">
    <property type="entry name" value="RH59310P"/>
    <property type="match status" value="1"/>
</dbReference>
<evidence type="ECO:0000313" key="4">
    <source>
        <dbReference type="Proteomes" id="UP001162162"/>
    </source>
</evidence>
<evidence type="ECO:0000256" key="2">
    <source>
        <dbReference type="ARBA" id="ARBA00023002"/>
    </source>
</evidence>
<comment type="similarity">
    <text evidence="1">Belongs to the short-chain dehydrogenases/reductases (SDR) family.</text>
</comment>